<dbReference type="PANTHER" id="PTHR47331">
    <property type="entry name" value="PHD-TYPE DOMAIN-CONTAINING PROTEIN"/>
    <property type="match status" value="1"/>
</dbReference>
<proteinExistence type="predicted"/>
<protein>
    <recommendedName>
        <fullName evidence="3">Peptidase aspartic putative domain-containing protein</fullName>
    </recommendedName>
</protein>
<sequence length="413" mass="46797">MTPSRGYREAKQLLQKHYGDELRIASAYIDKALKWQQVKSEDGKALSAYAMFLIGCLNTMKDIEYLDEMDNPTNLRTVVSKLPYKMRERWRGRRAKFADLVKYIDRQAKISSDPLFGNIPDSRPTTTGKVDQKENFATNVSAENKSPQETYAKPATSNKAVSAFEKPCLYCQQSHTLASCSKIKAQPHKDRVDFLKSKGLCFGCLVPGHLSKFCKKRIECKECASKHPDILHIEGSAKPEKMENTHEARWHVHRFLSSKSLVASQGLEKLNTREARVVKGKPTRILLSTMGQDKPEESKLMNSFTISDLEVCRLDDTNYIDLPKVFTHRNIPVHSGNIPKQSDFQKWPYLKEVSLPEIKADIGLLIGANCSRAMEPWHVINSQDGGPYAVKTAIGWVVNGPIRKELKDREQTT</sequence>
<reference evidence="1" key="1">
    <citation type="journal article" date="2023" name="Front. Mar. Sci.">
        <title>A new Merluccius polli reference genome to investigate the effects of global change in West African waters.</title>
        <authorList>
            <person name="Mateo J.L."/>
            <person name="Blanco-Fernandez C."/>
            <person name="Garcia-Vazquez E."/>
            <person name="Machado-Schiaffino G."/>
        </authorList>
    </citation>
    <scope>NUCLEOTIDE SEQUENCE</scope>
    <source>
        <strain evidence="1">C29</strain>
        <tissue evidence="1">Fin</tissue>
    </source>
</reference>
<comment type="caution">
    <text evidence="1">The sequence shown here is derived from an EMBL/GenBank/DDBJ whole genome shotgun (WGS) entry which is preliminary data.</text>
</comment>
<gene>
    <name evidence="1" type="ORF">N1851_018927</name>
</gene>
<keyword evidence="2" id="KW-1185">Reference proteome</keyword>
<evidence type="ECO:0008006" key="3">
    <source>
        <dbReference type="Google" id="ProtNLM"/>
    </source>
</evidence>
<name>A0AA47NZJ7_MERPO</name>
<dbReference type="Proteomes" id="UP001174136">
    <property type="component" value="Unassembled WGS sequence"/>
</dbReference>
<dbReference type="AlphaFoldDB" id="A0AA47NZJ7"/>
<evidence type="ECO:0000313" key="2">
    <source>
        <dbReference type="Proteomes" id="UP001174136"/>
    </source>
</evidence>
<dbReference type="EMBL" id="JAOPHQ010003450">
    <property type="protein sequence ID" value="KAK0142970.1"/>
    <property type="molecule type" value="Genomic_DNA"/>
</dbReference>
<dbReference type="PANTHER" id="PTHR47331:SF3">
    <property type="match status" value="1"/>
</dbReference>
<organism evidence="1 2">
    <name type="scientific">Merluccius polli</name>
    <name type="common">Benguela hake</name>
    <name type="synonym">Merluccius cadenati</name>
    <dbReference type="NCBI Taxonomy" id="89951"/>
    <lineage>
        <taxon>Eukaryota</taxon>
        <taxon>Metazoa</taxon>
        <taxon>Chordata</taxon>
        <taxon>Craniata</taxon>
        <taxon>Vertebrata</taxon>
        <taxon>Euteleostomi</taxon>
        <taxon>Actinopterygii</taxon>
        <taxon>Neopterygii</taxon>
        <taxon>Teleostei</taxon>
        <taxon>Neoteleostei</taxon>
        <taxon>Acanthomorphata</taxon>
        <taxon>Zeiogadaria</taxon>
        <taxon>Gadariae</taxon>
        <taxon>Gadiformes</taxon>
        <taxon>Gadoidei</taxon>
        <taxon>Merlucciidae</taxon>
        <taxon>Merluccius</taxon>
    </lineage>
</organism>
<evidence type="ECO:0000313" key="1">
    <source>
        <dbReference type="EMBL" id="KAK0142970.1"/>
    </source>
</evidence>
<accession>A0AA47NZJ7</accession>